<evidence type="ECO:0000256" key="6">
    <source>
        <dbReference type="ARBA" id="ARBA00022777"/>
    </source>
</evidence>
<comment type="caution">
    <text evidence="14">The sequence shown here is derived from an EMBL/GenBank/DDBJ whole genome shotgun (WGS) entry which is preliminary data.</text>
</comment>
<dbReference type="Pfam" id="PF00072">
    <property type="entry name" value="Response_reg"/>
    <property type="match status" value="1"/>
</dbReference>
<dbReference type="SMART" id="SM00387">
    <property type="entry name" value="HATPase_c"/>
    <property type="match status" value="1"/>
</dbReference>
<dbReference type="Pfam" id="PF00512">
    <property type="entry name" value="HisKA"/>
    <property type="match status" value="1"/>
</dbReference>
<dbReference type="InterPro" id="IPR001789">
    <property type="entry name" value="Sig_transdc_resp-reg_receiver"/>
</dbReference>
<dbReference type="SUPFAM" id="SSF52172">
    <property type="entry name" value="CheY-like"/>
    <property type="match status" value="1"/>
</dbReference>
<dbReference type="CDD" id="cd00082">
    <property type="entry name" value="HisKA"/>
    <property type="match status" value="1"/>
</dbReference>
<dbReference type="RefSeq" id="WP_008514212.1">
    <property type="nucleotide sequence ID" value="NZ_ACJM01000001.1"/>
</dbReference>
<dbReference type="Gene3D" id="3.30.565.10">
    <property type="entry name" value="Histidine kinase-like ATPase, C-terminal domain"/>
    <property type="match status" value="1"/>
</dbReference>
<feature type="modified residue" description="4-aspartylphosphate" evidence="9">
    <location>
        <position position="710"/>
    </location>
</feature>
<evidence type="ECO:0000256" key="2">
    <source>
        <dbReference type="ARBA" id="ARBA00012438"/>
    </source>
</evidence>
<keyword evidence="4" id="KW-0808">Transferase</keyword>
<dbReference type="InterPro" id="IPR036097">
    <property type="entry name" value="HisK_dim/P_sf"/>
</dbReference>
<evidence type="ECO:0000313" key="15">
    <source>
        <dbReference type="Proteomes" id="UP000006443"/>
    </source>
</evidence>
<name>C0GCW0_DETAL</name>
<evidence type="ECO:0000256" key="1">
    <source>
        <dbReference type="ARBA" id="ARBA00000085"/>
    </source>
</evidence>
<dbReference type="eggNOG" id="COG5000">
    <property type="taxonomic scope" value="Bacteria"/>
</dbReference>
<dbReference type="EMBL" id="ACJM01000001">
    <property type="protein sequence ID" value="EEG79045.1"/>
    <property type="molecule type" value="Genomic_DNA"/>
</dbReference>
<evidence type="ECO:0000256" key="7">
    <source>
        <dbReference type="ARBA" id="ARBA00022840"/>
    </source>
</evidence>
<dbReference type="PROSITE" id="PS50109">
    <property type="entry name" value="HIS_KIN"/>
    <property type="match status" value="1"/>
</dbReference>
<dbReference type="InterPro" id="IPR035965">
    <property type="entry name" value="PAS-like_dom_sf"/>
</dbReference>
<dbReference type="InterPro" id="IPR004358">
    <property type="entry name" value="Sig_transdc_His_kin-like_C"/>
</dbReference>
<keyword evidence="15" id="KW-1185">Reference proteome</keyword>
<feature type="domain" description="Response regulatory" evidence="11">
    <location>
        <begin position="656"/>
        <end position="775"/>
    </location>
</feature>
<keyword evidence="6 14" id="KW-0418">Kinase</keyword>
<dbReference type="InterPro" id="IPR005467">
    <property type="entry name" value="His_kinase_dom"/>
</dbReference>
<dbReference type="PRINTS" id="PR00344">
    <property type="entry name" value="BCTRLSENSOR"/>
</dbReference>
<dbReference type="AlphaFoldDB" id="C0GCW0"/>
<feature type="domain" description="PAC" evidence="13">
    <location>
        <begin position="234"/>
        <end position="284"/>
    </location>
</feature>
<dbReference type="SUPFAM" id="SSF55785">
    <property type="entry name" value="PYP-like sensor domain (PAS domain)"/>
    <property type="match status" value="3"/>
</dbReference>
<evidence type="ECO:0000256" key="3">
    <source>
        <dbReference type="ARBA" id="ARBA00022553"/>
    </source>
</evidence>
<dbReference type="SMART" id="SM00448">
    <property type="entry name" value="REC"/>
    <property type="match status" value="1"/>
</dbReference>
<feature type="domain" description="Histidine kinase" evidence="10">
    <location>
        <begin position="422"/>
        <end position="638"/>
    </location>
</feature>
<dbReference type="Proteomes" id="UP000006443">
    <property type="component" value="Unassembled WGS sequence"/>
</dbReference>
<organism evidence="14 15">
    <name type="scientific">Dethiobacter alkaliphilus AHT 1</name>
    <dbReference type="NCBI Taxonomy" id="555088"/>
    <lineage>
        <taxon>Bacteria</taxon>
        <taxon>Bacillati</taxon>
        <taxon>Bacillota</taxon>
        <taxon>Dethiobacteria</taxon>
        <taxon>Dethiobacterales</taxon>
        <taxon>Dethiobacteraceae</taxon>
        <taxon>Dethiobacter</taxon>
    </lineage>
</organism>
<reference evidence="14 15" key="1">
    <citation type="submission" date="2009-02" db="EMBL/GenBank/DDBJ databases">
        <title>Sequencing of the draft genome and assembly of Dethiobacter alkaliphilus AHT 1.</title>
        <authorList>
            <consortium name="US DOE Joint Genome Institute (JGI-PGF)"/>
            <person name="Lucas S."/>
            <person name="Copeland A."/>
            <person name="Lapidus A."/>
            <person name="Glavina del Rio T."/>
            <person name="Dalin E."/>
            <person name="Tice H."/>
            <person name="Bruce D."/>
            <person name="Goodwin L."/>
            <person name="Pitluck S."/>
            <person name="Larimer F."/>
            <person name="Land M.L."/>
            <person name="Hauser L."/>
            <person name="Muyzer G."/>
        </authorList>
    </citation>
    <scope>NUCLEOTIDE SEQUENCE [LARGE SCALE GENOMIC DNA]</scope>
    <source>
        <strain evidence="14 15">AHT 1</strain>
    </source>
</reference>
<dbReference type="NCBIfam" id="TIGR00229">
    <property type="entry name" value="sensory_box"/>
    <property type="match status" value="3"/>
</dbReference>
<dbReference type="PROSITE" id="PS50112">
    <property type="entry name" value="PAS"/>
    <property type="match status" value="1"/>
</dbReference>
<dbReference type="InterPro" id="IPR003661">
    <property type="entry name" value="HisK_dim/P_dom"/>
</dbReference>
<dbReference type="Pfam" id="PF02518">
    <property type="entry name" value="HATPase_c"/>
    <property type="match status" value="1"/>
</dbReference>
<dbReference type="Gene3D" id="3.30.450.20">
    <property type="entry name" value="PAS domain"/>
    <property type="match status" value="3"/>
</dbReference>
<proteinExistence type="predicted"/>
<evidence type="ECO:0000256" key="4">
    <source>
        <dbReference type="ARBA" id="ARBA00022679"/>
    </source>
</evidence>
<evidence type="ECO:0000256" key="8">
    <source>
        <dbReference type="ARBA" id="ARBA00023012"/>
    </source>
</evidence>
<dbReference type="SUPFAM" id="SSF55874">
    <property type="entry name" value="ATPase domain of HSP90 chaperone/DNA topoisomerase II/histidine kinase"/>
    <property type="match status" value="1"/>
</dbReference>
<dbReference type="PANTHER" id="PTHR43065">
    <property type="entry name" value="SENSOR HISTIDINE KINASE"/>
    <property type="match status" value="1"/>
</dbReference>
<dbReference type="STRING" id="555088.DealDRAFT_0319"/>
<keyword evidence="7" id="KW-0067">ATP-binding</keyword>
<dbReference type="InterPro" id="IPR000700">
    <property type="entry name" value="PAS-assoc_C"/>
</dbReference>
<dbReference type="PROSITE" id="PS50110">
    <property type="entry name" value="RESPONSE_REGULATORY"/>
    <property type="match status" value="1"/>
</dbReference>
<dbReference type="InterPro" id="IPR000014">
    <property type="entry name" value="PAS"/>
</dbReference>
<evidence type="ECO:0000259" key="10">
    <source>
        <dbReference type="PROSITE" id="PS50109"/>
    </source>
</evidence>
<dbReference type="CDD" id="cd17546">
    <property type="entry name" value="REC_hyHK_CKI1_RcsC-like"/>
    <property type="match status" value="1"/>
</dbReference>
<evidence type="ECO:0000259" key="13">
    <source>
        <dbReference type="PROSITE" id="PS50113"/>
    </source>
</evidence>
<dbReference type="GO" id="GO:0000155">
    <property type="term" value="F:phosphorelay sensor kinase activity"/>
    <property type="evidence" value="ECO:0007669"/>
    <property type="project" value="InterPro"/>
</dbReference>
<dbReference type="eggNOG" id="COG0784">
    <property type="taxonomic scope" value="Bacteria"/>
</dbReference>
<dbReference type="SMART" id="SM00388">
    <property type="entry name" value="HisKA"/>
    <property type="match status" value="1"/>
</dbReference>
<keyword evidence="3 9" id="KW-0597">Phosphoprotein</keyword>
<accession>C0GCW0</accession>
<dbReference type="InterPro" id="IPR013767">
    <property type="entry name" value="PAS_fold"/>
</dbReference>
<evidence type="ECO:0000256" key="5">
    <source>
        <dbReference type="ARBA" id="ARBA00022741"/>
    </source>
</evidence>
<dbReference type="InterPro" id="IPR036890">
    <property type="entry name" value="HATPase_C_sf"/>
</dbReference>
<dbReference type="PANTHER" id="PTHR43065:SF42">
    <property type="entry name" value="TWO-COMPONENT SENSOR PPRA"/>
    <property type="match status" value="1"/>
</dbReference>
<sequence>MSKQQGLRRNVGDTQSFVADWVNDSLQQNCTFISTVLDIMDALLVVLDINGRIVLFNQACERLTGYTFAEVKGRDVFSMFLLPGEREGVQQVADKLLSGAVKFPVTHQNFWLTKDGAKRLVSWSNSVLTDDEGNVQFIVCSGTDITEQEQDRKALEHSERLFFNLFERANDAIFLSEVLPDGSLSTYIEVNNLACEKLGYTREEFKKLSPTTFPIVERKQQTKEIEKCIHSGCTIWDVTMLAKDGREVPFELNAHIFQANDKTFCLAICRDITERKKAEAVLKESEERYRNLVELSPDAIFVHQGGRFIYANTASARLFRAKDPAWLIGKPIEELVPPDRKEIFLKNMATLKSGEKEQCIAQGKVVCYDGTVLDVDIACSMLTYHGEPAIQVIVRDISDRKKSEYEMLKASKLQSLGTLAGSIAHEYNNLLTVILGNLSIARMYADHDSKATEILQEVEAAAIQARELTQRLRTFARGGSPVKKALNLRNLLFKTGLDLLDDGHINYNLKIPGDLLPLEADEAQLCQAMNDIMLNAVQAMPQGGAVDIVAENITSEGAAHLDLEEGLYVKISITDEGPGIAEEELTTIFDPFYTTKPESDGLGLSTAYSIINKHGGHLTVESVQGEGATFIIYLPAMHSMELPHSEEEKEYSGTGKILVMEDEPAIRKTVEEMLSLLGYDAVTAADGTEALKLYQEAKEHGEPFERVILDLMVAEGMGGKETIEKLQELDPHVKSYVSSGYSNDPVISHYKEYGFCGCIPKPYTIEQLGAALRRA</sequence>
<dbReference type="Pfam" id="PF00989">
    <property type="entry name" value="PAS"/>
    <property type="match status" value="1"/>
</dbReference>
<feature type="domain" description="PAS" evidence="12">
    <location>
        <begin position="29"/>
        <end position="100"/>
    </location>
</feature>
<keyword evidence="5" id="KW-0547">Nucleotide-binding</keyword>
<keyword evidence="8" id="KW-0902">Two-component regulatory system</keyword>
<dbReference type="Gene3D" id="1.10.287.130">
    <property type="match status" value="1"/>
</dbReference>
<gene>
    <name evidence="14" type="ORF">DealDRAFT_0319</name>
</gene>
<dbReference type="SMART" id="SM00091">
    <property type="entry name" value="PAS"/>
    <property type="match status" value="2"/>
</dbReference>
<protein>
    <recommendedName>
        <fullName evidence="2">histidine kinase</fullName>
        <ecNumber evidence="2">2.7.13.3</ecNumber>
    </recommendedName>
</protein>
<dbReference type="PROSITE" id="PS50113">
    <property type="entry name" value="PAC"/>
    <property type="match status" value="2"/>
</dbReference>
<dbReference type="GO" id="GO:0005524">
    <property type="term" value="F:ATP binding"/>
    <property type="evidence" value="ECO:0007669"/>
    <property type="project" value="UniProtKB-KW"/>
</dbReference>
<dbReference type="SUPFAM" id="SSF47384">
    <property type="entry name" value="Homodimeric domain of signal transducing histidine kinase"/>
    <property type="match status" value="1"/>
</dbReference>
<dbReference type="CDD" id="cd00130">
    <property type="entry name" value="PAS"/>
    <property type="match status" value="2"/>
</dbReference>
<comment type="catalytic activity">
    <reaction evidence="1">
        <text>ATP + protein L-histidine = ADP + protein N-phospho-L-histidine.</text>
        <dbReference type="EC" id="2.7.13.3"/>
    </reaction>
</comment>
<dbReference type="eggNOG" id="COG2202">
    <property type="taxonomic scope" value="Bacteria"/>
</dbReference>
<dbReference type="SMART" id="SM00086">
    <property type="entry name" value="PAC"/>
    <property type="match status" value="3"/>
</dbReference>
<dbReference type="InterPro" id="IPR001610">
    <property type="entry name" value="PAC"/>
</dbReference>
<dbReference type="EC" id="2.7.13.3" evidence="2"/>
<evidence type="ECO:0000259" key="12">
    <source>
        <dbReference type="PROSITE" id="PS50112"/>
    </source>
</evidence>
<evidence type="ECO:0000313" key="14">
    <source>
        <dbReference type="EMBL" id="EEG79045.1"/>
    </source>
</evidence>
<dbReference type="Pfam" id="PF13426">
    <property type="entry name" value="PAS_9"/>
    <property type="match status" value="2"/>
</dbReference>
<dbReference type="Gene3D" id="3.40.50.2300">
    <property type="match status" value="1"/>
</dbReference>
<dbReference type="InterPro" id="IPR011006">
    <property type="entry name" value="CheY-like_superfamily"/>
</dbReference>
<dbReference type="GO" id="GO:0006355">
    <property type="term" value="P:regulation of DNA-templated transcription"/>
    <property type="evidence" value="ECO:0007669"/>
    <property type="project" value="InterPro"/>
</dbReference>
<evidence type="ECO:0000259" key="11">
    <source>
        <dbReference type="PROSITE" id="PS50110"/>
    </source>
</evidence>
<feature type="domain" description="PAC" evidence="13">
    <location>
        <begin position="99"/>
        <end position="157"/>
    </location>
</feature>
<dbReference type="InterPro" id="IPR003594">
    <property type="entry name" value="HATPase_dom"/>
</dbReference>
<evidence type="ECO:0000256" key="9">
    <source>
        <dbReference type="PROSITE-ProRule" id="PRU00169"/>
    </source>
</evidence>